<dbReference type="InterPro" id="IPR014722">
    <property type="entry name" value="Rib_uL2_dom2"/>
</dbReference>
<accession>A0A833SV40</accession>
<dbReference type="GO" id="GO:0005829">
    <property type="term" value="C:cytosol"/>
    <property type="evidence" value="ECO:0007669"/>
    <property type="project" value="UniProtKB-ARBA"/>
</dbReference>
<reference evidence="2" key="2">
    <citation type="submission" date="2020-03" db="EMBL/GenBank/DDBJ databases">
        <title>Walnut 2.0.</title>
        <authorList>
            <person name="Marrano A."/>
            <person name="Britton M."/>
            <person name="Zimin A.V."/>
            <person name="Zaini P.A."/>
            <person name="Workman R."/>
            <person name="Puiu D."/>
            <person name="Bianco L."/>
            <person name="Allen B.J."/>
            <person name="Troggio M."/>
            <person name="Leslie C.A."/>
            <person name="Timp W."/>
            <person name="Dendekar A."/>
            <person name="Salzberg S.L."/>
            <person name="Neale D.B."/>
        </authorList>
    </citation>
    <scope>NUCLEOTIDE SEQUENCE</scope>
    <source>
        <tissue evidence="2">Leaves</tissue>
    </source>
</reference>
<dbReference type="Pfam" id="PF09285">
    <property type="entry name" value="Elong-fact-P_C"/>
    <property type="match status" value="1"/>
</dbReference>
<reference evidence="2" key="1">
    <citation type="submission" date="2015-10" db="EMBL/GenBank/DDBJ databases">
        <authorList>
            <person name="Martinez-Garcia P.J."/>
            <person name="Crepeau M.W."/>
            <person name="Puiu D."/>
            <person name="Gonzalez-Ibeas D."/>
            <person name="Whalen J."/>
            <person name="Stevens K."/>
            <person name="Paul R."/>
            <person name="Butterfield T."/>
            <person name="Britton M."/>
            <person name="Reagan R."/>
            <person name="Chakraborty S."/>
            <person name="Walawage S.L."/>
            <person name="Vasquez-Gross H.A."/>
            <person name="Cardeno C."/>
            <person name="Famula R."/>
            <person name="Pratt K."/>
            <person name="Kuruganti S."/>
            <person name="Aradhya M.K."/>
            <person name="Leslie C.A."/>
            <person name="Dandekar A.M."/>
            <person name="Salzberg S.L."/>
            <person name="Wegrzyn J.L."/>
            <person name="Langley C.H."/>
            <person name="Neale D.B."/>
        </authorList>
    </citation>
    <scope>NUCLEOTIDE SEQUENCE</scope>
    <source>
        <tissue evidence="2">Leaves</tissue>
    </source>
</reference>
<dbReference type="InterPro" id="IPR012340">
    <property type="entry name" value="NA-bd_OB-fold"/>
</dbReference>
<protein>
    <recommendedName>
        <fullName evidence="1">Elongation factor P C-terminal domain-containing protein</fullName>
    </recommendedName>
</protein>
<dbReference type="Proteomes" id="UP000619265">
    <property type="component" value="Unassembled WGS sequence"/>
</dbReference>
<dbReference type="InterPro" id="IPR008991">
    <property type="entry name" value="Translation_prot_SH3-like_sf"/>
</dbReference>
<dbReference type="GO" id="GO:0043043">
    <property type="term" value="P:peptide biosynthetic process"/>
    <property type="evidence" value="ECO:0007669"/>
    <property type="project" value="InterPro"/>
</dbReference>
<dbReference type="Gene3D" id="2.30.30.30">
    <property type="match status" value="1"/>
</dbReference>
<dbReference type="InterPro" id="IPR020599">
    <property type="entry name" value="Transl_elong_fac_P/YeiP"/>
</dbReference>
<dbReference type="PROSITE" id="PS01275">
    <property type="entry name" value="EFP"/>
    <property type="match status" value="1"/>
</dbReference>
<dbReference type="InterPro" id="IPR013852">
    <property type="entry name" value="Transl_elong_P/YeiP_CS"/>
</dbReference>
<comment type="caution">
    <text evidence="2">The sequence shown here is derived from an EMBL/GenBank/DDBJ whole genome shotgun (WGS) entry which is preliminary data.</text>
</comment>
<dbReference type="FunFam" id="2.40.50.140:FF:000004">
    <property type="entry name" value="Elongation factor P"/>
    <property type="match status" value="1"/>
</dbReference>
<dbReference type="Gramene" id="Jr14_21900_p1">
    <property type="protein sequence ID" value="cds.Jr14_21900_p1"/>
    <property type="gene ID" value="Jr14_21900"/>
</dbReference>
<evidence type="ECO:0000259" key="1">
    <source>
        <dbReference type="SMART" id="SM00841"/>
    </source>
</evidence>
<name>A0A833SV40_JUGRE</name>
<dbReference type="AlphaFoldDB" id="A0A833SV40"/>
<dbReference type="PANTHER" id="PTHR30053">
    <property type="entry name" value="ELONGATION FACTOR P"/>
    <property type="match status" value="1"/>
</dbReference>
<dbReference type="EMBL" id="LIHL02000014">
    <property type="protein sequence ID" value="KAF5448021.1"/>
    <property type="molecule type" value="Genomic_DNA"/>
</dbReference>
<dbReference type="SUPFAM" id="SSF50249">
    <property type="entry name" value="Nucleic acid-binding proteins"/>
    <property type="match status" value="1"/>
</dbReference>
<proteinExistence type="predicted"/>
<dbReference type="InterPro" id="IPR015365">
    <property type="entry name" value="Elong-fact-P_C"/>
</dbReference>
<dbReference type="PANTHER" id="PTHR30053:SF14">
    <property type="entry name" value="TRANSLATION ELONGATION FACTOR KOW-LIKE DOMAIN-CONTAINING PROTEIN"/>
    <property type="match status" value="1"/>
</dbReference>
<dbReference type="SMART" id="SM00841">
    <property type="entry name" value="Elong-fact-P_C"/>
    <property type="match status" value="1"/>
</dbReference>
<dbReference type="Pfam" id="PF08207">
    <property type="entry name" value="EFP_N"/>
    <property type="match status" value="1"/>
</dbReference>
<sequence length="221" mass="24136">MLPLQLSKKTKIILSRALFLATSTSSVSCRTLATLPSSPLSSASCHADNNRRTYTWLSPPSTTNILLRTPWSASQHRGIKISGSDVKVGNVIEKKGRMYQVLKTDHSHEGRGKATIKVELRDIESGNKVSQRLATYESVESDMRVTVRLYDGIPFSATVPKHVTCTVKEAQPPLMGITATPRGKKVVLDNGLIVEVPVFVMAGDAVVIDTETDSYLERAKA</sequence>
<evidence type="ECO:0000313" key="3">
    <source>
        <dbReference type="Proteomes" id="UP000619265"/>
    </source>
</evidence>
<gene>
    <name evidence="2" type="ORF">F2P56_033529</name>
</gene>
<dbReference type="SUPFAM" id="SSF50104">
    <property type="entry name" value="Translation proteins SH3-like domain"/>
    <property type="match status" value="1"/>
</dbReference>
<feature type="domain" description="Elongation factor P C-terminal" evidence="1">
    <location>
        <begin position="163"/>
        <end position="218"/>
    </location>
</feature>
<dbReference type="InterPro" id="IPR013185">
    <property type="entry name" value="Transl_elong_KOW-like"/>
</dbReference>
<evidence type="ECO:0000313" key="2">
    <source>
        <dbReference type="EMBL" id="KAF5448021.1"/>
    </source>
</evidence>
<organism evidence="2 3">
    <name type="scientific">Juglans regia</name>
    <name type="common">English walnut</name>
    <dbReference type="NCBI Taxonomy" id="51240"/>
    <lineage>
        <taxon>Eukaryota</taxon>
        <taxon>Viridiplantae</taxon>
        <taxon>Streptophyta</taxon>
        <taxon>Embryophyta</taxon>
        <taxon>Tracheophyta</taxon>
        <taxon>Spermatophyta</taxon>
        <taxon>Magnoliopsida</taxon>
        <taxon>eudicotyledons</taxon>
        <taxon>Gunneridae</taxon>
        <taxon>Pentapetalae</taxon>
        <taxon>rosids</taxon>
        <taxon>fabids</taxon>
        <taxon>Fagales</taxon>
        <taxon>Juglandaceae</taxon>
        <taxon>Juglans</taxon>
    </lineage>
</organism>
<dbReference type="Gene3D" id="2.40.50.140">
    <property type="entry name" value="Nucleic acid-binding proteins"/>
    <property type="match status" value="1"/>
</dbReference>